<reference evidence="2" key="1">
    <citation type="submission" date="2020-05" db="EMBL/GenBank/DDBJ databases">
        <authorList>
            <person name="Chiriac C."/>
            <person name="Salcher M."/>
            <person name="Ghai R."/>
            <person name="Kavagutti S V."/>
        </authorList>
    </citation>
    <scope>NUCLEOTIDE SEQUENCE</scope>
</reference>
<evidence type="ECO:0000313" key="2">
    <source>
        <dbReference type="EMBL" id="CAB4675571.1"/>
    </source>
</evidence>
<sequence length="147" mass="15808">MLEKLGIPGVLMILPLATVFGGILVSVGILTSNLAWLAVGLAAWFIPRWSIDENARRAALALVPDERRTRVSFLVDLLPVSVGLIAAGPVAALGLLTDQLWAVPLAAAIVAGVAVPFAIKVRRGWADSLLNWRLRRRKQNRSSILGE</sequence>
<name>A0A6J6MMQ3_9ZZZZ</name>
<keyword evidence="1" id="KW-0472">Membrane</keyword>
<dbReference type="EMBL" id="CAEZWR010000194">
    <property type="protein sequence ID" value="CAB4675571.1"/>
    <property type="molecule type" value="Genomic_DNA"/>
</dbReference>
<keyword evidence="1" id="KW-1133">Transmembrane helix</keyword>
<feature type="transmembrane region" description="Helical" evidence="1">
    <location>
        <begin position="101"/>
        <end position="119"/>
    </location>
</feature>
<keyword evidence="1" id="KW-0812">Transmembrane</keyword>
<feature type="transmembrane region" description="Helical" evidence="1">
    <location>
        <begin position="34"/>
        <end position="51"/>
    </location>
</feature>
<evidence type="ECO:0000256" key="1">
    <source>
        <dbReference type="SAM" id="Phobius"/>
    </source>
</evidence>
<dbReference type="AlphaFoldDB" id="A0A6J6MMQ3"/>
<protein>
    <submittedName>
        <fullName evidence="2">Unannotated protein</fullName>
    </submittedName>
</protein>
<feature type="transmembrane region" description="Helical" evidence="1">
    <location>
        <begin position="71"/>
        <end position="95"/>
    </location>
</feature>
<proteinExistence type="predicted"/>
<accession>A0A6J6MMQ3</accession>
<feature type="transmembrane region" description="Helical" evidence="1">
    <location>
        <begin position="7"/>
        <end position="28"/>
    </location>
</feature>
<gene>
    <name evidence="2" type="ORF">UFOPK2282_01334</name>
</gene>
<organism evidence="2">
    <name type="scientific">freshwater metagenome</name>
    <dbReference type="NCBI Taxonomy" id="449393"/>
    <lineage>
        <taxon>unclassified sequences</taxon>
        <taxon>metagenomes</taxon>
        <taxon>ecological metagenomes</taxon>
    </lineage>
</organism>